<evidence type="ECO:0000256" key="2">
    <source>
        <dbReference type="ARBA" id="ARBA00022448"/>
    </source>
</evidence>
<evidence type="ECO:0008006" key="10">
    <source>
        <dbReference type="Google" id="ProtNLM"/>
    </source>
</evidence>
<comment type="caution">
    <text evidence="8">The sequence shown here is derived from an EMBL/GenBank/DDBJ whole genome shotgun (WGS) entry which is preliminary data.</text>
</comment>
<comment type="subcellular location">
    <subcellularLocation>
        <location evidence="1">Membrane</location>
        <topology evidence="1">Multi-pass membrane protein</topology>
    </subcellularLocation>
</comment>
<gene>
    <name evidence="8" type="ORF">HGRIS_011756</name>
</gene>
<feature type="compositionally biased region" description="Basic and acidic residues" evidence="6">
    <location>
        <begin position="296"/>
        <end position="310"/>
    </location>
</feature>
<evidence type="ECO:0000313" key="8">
    <source>
        <dbReference type="EMBL" id="KAL0960114.1"/>
    </source>
</evidence>
<dbReference type="SUPFAM" id="SSF103473">
    <property type="entry name" value="MFS general substrate transporter"/>
    <property type="match status" value="2"/>
</dbReference>
<evidence type="ECO:0000313" key="9">
    <source>
        <dbReference type="Proteomes" id="UP001556367"/>
    </source>
</evidence>
<dbReference type="PRINTS" id="PR01035">
    <property type="entry name" value="TCRTETA"/>
</dbReference>
<feature type="compositionally biased region" description="Low complexity" evidence="6">
    <location>
        <begin position="443"/>
        <end position="452"/>
    </location>
</feature>
<feature type="compositionally biased region" description="Polar residues" evidence="6">
    <location>
        <begin position="395"/>
        <end position="406"/>
    </location>
</feature>
<evidence type="ECO:0000256" key="1">
    <source>
        <dbReference type="ARBA" id="ARBA00004141"/>
    </source>
</evidence>
<organism evidence="8 9">
    <name type="scientific">Hohenbuehelia grisea</name>
    <dbReference type="NCBI Taxonomy" id="104357"/>
    <lineage>
        <taxon>Eukaryota</taxon>
        <taxon>Fungi</taxon>
        <taxon>Dikarya</taxon>
        <taxon>Basidiomycota</taxon>
        <taxon>Agaricomycotina</taxon>
        <taxon>Agaricomycetes</taxon>
        <taxon>Agaricomycetidae</taxon>
        <taxon>Agaricales</taxon>
        <taxon>Pleurotineae</taxon>
        <taxon>Pleurotaceae</taxon>
        <taxon>Hohenbuehelia</taxon>
    </lineage>
</organism>
<feature type="transmembrane region" description="Helical" evidence="7">
    <location>
        <begin position="127"/>
        <end position="149"/>
    </location>
</feature>
<dbReference type="InterPro" id="IPR036259">
    <property type="entry name" value="MFS_trans_sf"/>
</dbReference>
<dbReference type="Pfam" id="PF07690">
    <property type="entry name" value="MFS_1"/>
    <property type="match status" value="1"/>
</dbReference>
<keyword evidence="3 7" id="KW-0812">Transmembrane</keyword>
<feature type="region of interest" description="Disordered" evidence="6">
    <location>
        <begin position="559"/>
        <end position="602"/>
    </location>
</feature>
<dbReference type="Proteomes" id="UP001556367">
    <property type="component" value="Unassembled WGS sequence"/>
</dbReference>
<feature type="transmembrane region" description="Helical" evidence="7">
    <location>
        <begin position="218"/>
        <end position="240"/>
    </location>
</feature>
<feature type="region of interest" description="Disordered" evidence="6">
    <location>
        <begin position="645"/>
        <end position="674"/>
    </location>
</feature>
<feature type="compositionally biased region" description="Low complexity" evidence="6">
    <location>
        <begin position="357"/>
        <end position="379"/>
    </location>
</feature>
<dbReference type="EMBL" id="JASNQZ010000002">
    <property type="protein sequence ID" value="KAL0960114.1"/>
    <property type="molecule type" value="Genomic_DNA"/>
</dbReference>
<feature type="transmembrane region" description="Helical" evidence="7">
    <location>
        <begin position="847"/>
        <end position="868"/>
    </location>
</feature>
<reference evidence="9" key="1">
    <citation type="submission" date="2024-06" db="EMBL/GenBank/DDBJ databases">
        <title>Multi-omics analyses provide insights into the biosynthesis of the anticancer antibiotic pleurotin in Hohenbuehelia grisea.</title>
        <authorList>
            <person name="Weaver J.A."/>
            <person name="Alberti F."/>
        </authorList>
    </citation>
    <scope>NUCLEOTIDE SEQUENCE [LARGE SCALE GENOMIC DNA]</scope>
    <source>
        <strain evidence="9">T-177</strain>
    </source>
</reference>
<accession>A0ABR3JWX4</accession>
<keyword evidence="9" id="KW-1185">Reference proteome</keyword>
<proteinExistence type="predicted"/>
<evidence type="ECO:0000256" key="5">
    <source>
        <dbReference type="ARBA" id="ARBA00023136"/>
    </source>
</evidence>
<feature type="transmembrane region" description="Helical" evidence="7">
    <location>
        <begin position="880"/>
        <end position="900"/>
    </location>
</feature>
<dbReference type="InterPro" id="IPR011701">
    <property type="entry name" value="MFS"/>
</dbReference>
<evidence type="ECO:0000256" key="6">
    <source>
        <dbReference type="SAM" id="MobiDB-lite"/>
    </source>
</evidence>
<feature type="transmembrane region" description="Helical" evidence="7">
    <location>
        <begin position="736"/>
        <end position="758"/>
    </location>
</feature>
<feature type="region of interest" description="Disordered" evidence="6">
    <location>
        <begin position="292"/>
        <end position="321"/>
    </location>
</feature>
<keyword evidence="5 7" id="KW-0472">Membrane</keyword>
<sequence length="901" mass="95751">MTSCRGRIFGSTPTNPTPNTDLDNEMNPLVTDVEAQPSRWRFSFNKLRRRIGQEANHAKENSGEERPPVPTIIAPAADEVYSTPLPVLSMLVLSITMLGEFLCANVSTPFLLFMVKSFGEYKEDAEVAFWTGILVSAFFMTQFLTSLLWATVAEQHGRRTVLVVSLLGSAVTCAAFGTSTSIQQALCIRLLQGIFAGSVGVARGSVAFVTDPTNEGRAYAILGFCWGFGGVAGAIIGGSFERPAAKWPGIFEDIAIFVQYPYLLPCILAAFITFTGSVLACFLGRDGGPRTGAIRLPDKEGEEEDRHPPIPEEESVPPSPFFDDEEAEAQRIGSIRALGRRVSRKLSGLFTRGGTDPSSSANAVSLAANPVSSSSNLASPQPPVALASPGAAQGRQRTFSRTSRANGSAYGYGGGRNRLGSTSTAATWRVRRPSGTPSMLRRGSSSGAYGSAPNPRGSFGGRAMSGGGSFGGRAMSGGESTYGEMNFAQRLLMANENAVTNIADLWVAAAMNVDNEDPFVSDDEEGHTPGDATGMLVGDGEDRIVDVDMDIGSSIGVVSPGRSSVARTPSAAGTPSFSPGGRRTYSGRQSFSNPDGSPTARRFSSTMPAIFAHSGVRTPPAVIDAQQLLLRAHEDDSALSPHRHAIEDDEEEDGVEGGAAAGLGTIHERRSREATTAEADLFEAEFVDAEKAPSLREQLPMMVIVQYGILALHSTTHDQVFMSYLVSDYESGGLNLNAGHFAQLIALMCLAQIAYQFYLYPNMGPPRGRFSHLAMFRIGSLLFIPSYLTVILYRAFATPDDDGNIIVMAALALSTAVRYAGITFAYTAISILLNYMTPPSAVGYANGIAQSIVSLARCFGPVLGGYLWSVSVQDNPAGYPLGFVVCAAVCGLAVVSSYLIR</sequence>
<keyword evidence="2" id="KW-0813">Transport</keyword>
<feature type="region of interest" description="Disordered" evidence="6">
    <location>
        <begin position="351"/>
        <end position="416"/>
    </location>
</feature>
<name>A0ABR3JWX4_9AGAR</name>
<evidence type="ECO:0000256" key="3">
    <source>
        <dbReference type="ARBA" id="ARBA00022692"/>
    </source>
</evidence>
<dbReference type="PANTHER" id="PTHR23504:SF17">
    <property type="entry name" value="MAJOR FACILITATOR SUPERFAMILY (MFS) PROFILE DOMAIN-CONTAINING PROTEIN"/>
    <property type="match status" value="1"/>
</dbReference>
<feature type="transmembrane region" description="Helical" evidence="7">
    <location>
        <begin position="805"/>
        <end position="835"/>
    </location>
</feature>
<feature type="transmembrane region" description="Helical" evidence="7">
    <location>
        <begin position="161"/>
        <end position="182"/>
    </location>
</feature>
<keyword evidence="4 7" id="KW-1133">Transmembrane helix</keyword>
<dbReference type="Gene3D" id="1.20.1250.20">
    <property type="entry name" value="MFS general substrate transporter like domains"/>
    <property type="match status" value="2"/>
</dbReference>
<feature type="transmembrane region" description="Helical" evidence="7">
    <location>
        <begin position="770"/>
        <end position="793"/>
    </location>
</feature>
<feature type="transmembrane region" description="Helical" evidence="7">
    <location>
        <begin position="260"/>
        <end position="283"/>
    </location>
</feature>
<feature type="region of interest" description="Disordered" evidence="6">
    <location>
        <begin position="1"/>
        <end position="24"/>
    </location>
</feature>
<dbReference type="InterPro" id="IPR001958">
    <property type="entry name" value="Tet-R_TetA/multi-R_MdtG-like"/>
</dbReference>
<dbReference type="PANTHER" id="PTHR23504">
    <property type="entry name" value="MAJOR FACILITATOR SUPERFAMILY DOMAIN-CONTAINING PROTEIN 10"/>
    <property type="match status" value="1"/>
</dbReference>
<evidence type="ECO:0000256" key="4">
    <source>
        <dbReference type="ARBA" id="ARBA00022989"/>
    </source>
</evidence>
<feature type="compositionally biased region" description="Polar residues" evidence="6">
    <location>
        <begin position="586"/>
        <end position="602"/>
    </location>
</feature>
<evidence type="ECO:0000256" key="7">
    <source>
        <dbReference type="SAM" id="Phobius"/>
    </source>
</evidence>
<feature type="compositionally biased region" description="Polar residues" evidence="6">
    <location>
        <begin position="561"/>
        <end position="577"/>
    </location>
</feature>
<feature type="transmembrane region" description="Helical" evidence="7">
    <location>
        <begin position="91"/>
        <end position="115"/>
    </location>
</feature>
<feature type="region of interest" description="Disordered" evidence="6">
    <location>
        <begin position="433"/>
        <end position="461"/>
    </location>
</feature>
<protein>
    <recommendedName>
        <fullName evidence="10">Major facilitator superfamily MFS-1</fullName>
    </recommendedName>
</protein>